<accession>A0A0L6JT50</accession>
<feature type="coiled-coil region" evidence="1">
    <location>
        <begin position="7"/>
        <end position="34"/>
    </location>
</feature>
<proteinExistence type="predicted"/>
<evidence type="ECO:0000313" key="3">
    <source>
        <dbReference type="Proteomes" id="UP000036923"/>
    </source>
</evidence>
<dbReference type="STRING" id="398512.Bccel_4267"/>
<dbReference type="Proteomes" id="UP000036923">
    <property type="component" value="Unassembled WGS sequence"/>
</dbReference>
<name>A0A0L6JT50_9FIRM</name>
<dbReference type="AlphaFoldDB" id="A0A0L6JT50"/>
<dbReference type="RefSeq" id="WP_036937346.1">
    <property type="nucleotide sequence ID" value="NZ_JQKC01000005.1"/>
</dbReference>
<evidence type="ECO:0000313" key="2">
    <source>
        <dbReference type="EMBL" id="KNY28993.1"/>
    </source>
</evidence>
<evidence type="ECO:0000256" key="1">
    <source>
        <dbReference type="SAM" id="Coils"/>
    </source>
</evidence>
<comment type="caution">
    <text evidence="2">The sequence shown here is derived from an EMBL/GenBank/DDBJ whole genome shotgun (WGS) entry which is preliminary data.</text>
</comment>
<gene>
    <name evidence="2" type="ORF">Bccel_4267</name>
</gene>
<protein>
    <submittedName>
        <fullName evidence="2">Uncharacterized protein</fullName>
    </submittedName>
</protein>
<keyword evidence="1" id="KW-0175">Coiled coil</keyword>
<dbReference type="EMBL" id="LGTC01000001">
    <property type="protein sequence ID" value="KNY28993.1"/>
    <property type="molecule type" value="Genomic_DNA"/>
</dbReference>
<reference evidence="3" key="1">
    <citation type="submission" date="2015-07" db="EMBL/GenBank/DDBJ databases">
        <title>Near-Complete Genome Sequence of the Cellulolytic Bacterium Bacteroides (Pseudobacteroides) cellulosolvens ATCC 35603.</title>
        <authorList>
            <person name="Dassa B."/>
            <person name="Utturkar S.M."/>
            <person name="Klingeman D.M."/>
            <person name="Hurt R.A."/>
            <person name="Keller M."/>
            <person name="Xu J."/>
            <person name="Reddy Y.H.K."/>
            <person name="Borovok I."/>
            <person name="Grinberg I.R."/>
            <person name="Lamed R."/>
            <person name="Zhivin O."/>
            <person name="Bayer E.A."/>
            <person name="Brown S.D."/>
        </authorList>
    </citation>
    <scope>NUCLEOTIDE SEQUENCE [LARGE SCALE GENOMIC DNA]</scope>
    <source>
        <strain evidence="3">DSM 2933</strain>
    </source>
</reference>
<keyword evidence="3" id="KW-1185">Reference proteome</keyword>
<sequence length="61" mass="7188">MEGTLDKNIVKTKMETLKEEKAKLESRSIELDIKTYEWLDEDKITKYILKSKEDLNPLTIS</sequence>
<organism evidence="2 3">
    <name type="scientific">Pseudobacteroides cellulosolvens ATCC 35603 = DSM 2933</name>
    <dbReference type="NCBI Taxonomy" id="398512"/>
    <lineage>
        <taxon>Bacteria</taxon>
        <taxon>Bacillati</taxon>
        <taxon>Bacillota</taxon>
        <taxon>Clostridia</taxon>
        <taxon>Eubacteriales</taxon>
        <taxon>Oscillospiraceae</taxon>
        <taxon>Pseudobacteroides</taxon>
    </lineage>
</organism>